<keyword evidence="3 8" id="KW-0132">Cell division</keyword>
<feature type="transmembrane region" description="Helical" evidence="11">
    <location>
        <begin position="6"/>
        <end position="23"/>
    </location>
</feature>
<evidence type="ECO:0000256" key="8">
    <source>
        <dbReference type="RuleBase" id="RU003612"/>
    </source>
</evidence>
<feature type="compositionally biased region" description="Low complexity" evidence="10">
    <location>
        <begin position="67"/>
        <end position="87"/>
    </location>
</feature>
<keyword evidence="7 8" id="KW-0131">Cell cycle</keyword>
<comment type="subcellular location">
    <subcellularLocation>
        <location evidence="9">Cell inner membrane</location>
        <topology evidence="9">Single-pass type I membrane protein</topology>
    </subcellularLocation>
</comment>
<evidence type="ECO:0000256" key="2">
    <source>
        <dbReference type="ARBA" id="ARBA00022519"/>
    </source>
</evidence>
<keyword evidence="6 9" id="KW-0472">Membrane</keyword>
<dbReference type="SMART" id="SM00771">
    <property type="entry name" value="ZipA_C"/>
    <property type="match status" value="1"/>
</dbReference>
<comment type="function">
    <text evidence="8">Essential cell division protein that stabilizes the FtsZ protofilaments by cross-linking them and that serves as a cytoplasmic membrane anchor for the Z ring. Also required for the recruitment to the septal ring of downstream cell division proteins.</text>
</comment>
<protein>
    <recommendedName>
        <fullName evidence="8">Cell division protein ZipA</fullName>
    </recommendedName>
</protein>
<evidence type="ECO:0000256" key="1">
    <source>
        <dbReference type="ARBA" id="ARBA00022475"/>
    </source>
</evidence>
<organism evidence="13 14">
    <name type="scientific">Aromatoleum buckelii</name>
    <dbReference type="NCBI Taxonomy" id="200254"/>
    <lineage>
        <taxon>Bacteria</taxon>
        <taxon>Pseudomonadati</taxon>
        <taxon>Pseudomonadota</taxon>
        <taxon>Betaproteobacteria</taxon>
        <taxon>Rhodocyclales</taxon>
        <taxon>Rhodocyclaceae</taxon>
        <taxon>Aromatoleum</taxon>
    </lineage>
</organism>
<dbReference type="RefSeq" id="WP_169198551.1">
    <property type="nucleotide sequence ID" value="NZ_WTVH02000010.1"/>
</dbReference>
<evidence type="ECO:0000256" key="9">
    <source>
        <dbReference type="RuleBase" id="RU003613"/>
    </source>
</evidence>
<keyword evidence="1 9" id="KW-1003">Cell membrane</keyword>
<keyword evidence="2 9" id="KW-0997">Cell inner membrane</keyword>
<evidence type="ECO:0000256" key="4">
    <source>
        <dbReference type="ARBA" id="ARBA00022692"/>
    </source>
</evidence>
<feature type="domain" description="ZipA C-terminal FtsZ-binding" evidence="12">
    <location>
        <begin position="220"/>
        <end position="345"/>
    </location>
</feature>
<reference evidence="13" key="1">
    <citation type="submission" date="2019-12" db="EMBL/GenBank/DDBJ databases">
        <title>Comparative genomics gives insights into the taxonomy of the Azoarcus-Aromatoleum group and reveals separate origins of nif in the plant-associated Azoarcus and non-plant-associated Aromatoleum sub-groups.</title>
        <authorList>
            <person name="Lafos M."/>
            <person name="Maluk M."/>
            <person name="Batista M."/>
            <person name="Junghare M."/>
            <person name="Carmona M."/>
            <person name="Faoro H."/>
            <person name="Cruz L.M."/>
            <person name="Battistoni F."/>
            <person name="De Souza E."/>
            <person name="Pedrosa F."/>
            <person name="Chen W.-M."/>
            <person name="Poole P.S."/>
            <person name="Dixon R.A."/>
            <person name="James E.K."/>
        </authorList>
    </citation>
    <scope>NUCLEOTIDE SEQUENCE</scope>
    <source>
        <strain evidence="13">U120</strain>
    </source>
</reference>
<dbReference type="Gene3D" id="3.30.1400.10">
    <property type="entry name" value="ZipA, C-terminal FtsZ-binding domain"/>
    <property type="match status" value="1"/>
</dbReference>
<accession>A0ABX1N1P8</accession>
<evidence type="ECO:0000256" key="11">
    <source>
        <dbReference type="SAM" id="Phobius"/>
    </source>
</evidence>
<evidence type="ECO:0000256" key="6">
    <source>
        <dbReference type="ARBA" id="ARBA00023136"/>
    </source>
</evidence>
<gene>
    <name evidence="13" type="ORF">GO608_08000</name>
</gene>
<keyword evidence="14" id="KW-1185">Reference proteome</keyword>
<keyword evidence="4 9" id="KW-0812">Transmembrane</keyword>
<dbReference type="Proteomes" id="UP000601990">
    <property type="component" value="Unassembled WGS sequence"/>
</dbReference>
<name>A0ABX1N1P8_9RHOO</name>
<evidence type="ECO:0000259" key="12">
    <source>
        <dbReference type="SMART" id="SM00771"/>
    </source>
</evidence>
<evidence type="ECO:0000256" key="3">
    <source>
        <dbReference type="ARBA" id="ARBA00022618"/>
    </source>
</evidence>
<proteinExistence type="inferred from homology"/>
<dbReference type="PANTHER" id="PTHR38685:SF1">
    <property type="entry name" value="CELL DIVISION PROTEIN ZIPA"/>
    <property type="match status" value="1"/>
</dbReference>
<dbReference type="PANTHER" id="PTHR38685">
    <property type="entry name" value="CELL DIVISION PROTEIN ZIPA"/>
    <property type="match status" value="1"/>
</dbReference>
<comment type="similarity">
    <text evidence="8">Belongs to the ZipA family.</text>
</comment>
<sequence>MDSELQIGLAALGMTAVVGIIAYNKWQERKHRRQAEQAFKSEHRDVLLEPHDASPQGERVEPWMTESPSPDAHPAPAASSHPAAHAPVGRVTPGLPPAIDPRIDCVIRIESIELLHAPRLWAAQSEQLEGISKPVRWFAFDDAENLWRPLTAHSAGSFHWFCAAMQLVDRHGPIGENDFMHFSGGVQRVAEQFLAVPTDLPTRAEALRNAADLDQFCAGVDVQIGVNIVSHNQPFAGTKIRALAEASGMTIGDDGAFHARDESGHTLFTLCNMEPALFAADEMRNLMTNGLTFVIDVPRVANGVVVFDHMMQQASRMADALQGSVVDDNRAPFGPDAALLIRSQIQQFQAQMADSEVPAGSPLALRLFSA</sequence>
<evidence type="ECO:0000313" key="14">
    <source>
        <dbReference type="Proteomes" id="UP000601990"/>
    </source>
</evidence>
<dbReference type="SUPFAM" id="SSF64383">
    <property type="entry name" value="Cell-division protein ZipA, C-terminal domain"/>
    <property type="match status" value="1"/>
</dbReference>
<dbReference type="InterPro" id="IPR007449">
    <property type="entry name" value="ZipA_FtsZ-bd_C"/>
</dbReference>
<evidence type="ECO:0000256" key="10">
    <source>
        <dbReference type="SAM" id="MobiDB-lite"/>
    </source>
</evidence>
<keyword evidence="5 11" id="KW-1133">Transmembrane helix</keyword>
<dbReference type="Pfam" id="PF04354">
    <property type="entry name" value="ZipA_C"/>
    <property type="match status" value="1"/>
</dbReference>
<evidence type="ECO:0000256" key="5">
    <source>
        <dbReference type="ARBA" id="ARBA00022989"/>
    </source>
</evidence>
<evidence type="ECO:0000313" key="13">
    <source>
        <dbReference type="EMBL" id="NMF93268.1"/>
    </source>
</evidence>
<dbReference type="InterPro" id="IPR011919">
    <property type="entry name" value="Cell_div_ZipA"/>
</dbReference>
<evidence type="ECO:0000256" key="7">
    <source>
        <dbReference type="ARBA" id="ARBA00023306"/>
    </source>
</evidence>
<dbReference type="EMBL" id="WTVH01000012">
    <property type="protein sequence ID" value="NMF93268.1"/>
    <property type="molecule type" value="Genomic_DNA"/>
</dbReference>
<dbReference type="InterPro" id="IPR036765">
    <property type="entry name" value="ZipA_FtsZ-bd_C_sf"/>
</dbReference>
<comment type="caution">
    <text evidence="13">The sequence shown here is derived from an EMBL/GenBank/DDBJ whole genome shotgun (WGS) entry which is preliminary data.</text>
</comment>
<feature type="region of interest" description="Disordered" evidence="10">
    <location>
        <begin position="49"/>
        <end position="93"/>
    </location>
</feature>